<dbReference type="InterPro" id="IPR000522">
    <property type="entry name" value="ABC_transptr_permease_BtuC"/>
</dbReference>
<evidence type="ECO:0000256" key="4">
    <source>
        <dbReference type="ARBA" id="ARBA00022475"/>
    </source>
</evidence>
<feature type="transmembrane region" description="Helical" evidence="8">
    <location>
        <begin position="103"/>
        <end position="123"/>
    </location>
</feature>
<comment type="caution">
    <text evidence="9">The sequence shown here is derived from an EMBL/GenBank/DDBJ whole genome shotgun (WGS) entry which is preliminary data.</text>
</comment>
<name>A0A0W7WKS6_9RHOB</name>
<protein>
    <submittedName>
        <fullName evidence="9">Iron ABC transporter permease</fullName>
    </submittedName>
</protein>
<sequence length="314" mass="32234">MRGWLWGGAGLLGLVALSLSIGAASLWTSDLNTGWLIAVSRFPRTAAALLAGAGLALAGVVVQQAVQNRFVEPGLSGTPEAAMLGLLGITLIAPGAVLWVKMAVAALAALAGTGLFLALATRIPRTDPMLLPLVGLIHAGILGAVVTWIAWQADLMQYLGIWQMGEFSGVVQGRYELLWGIAALAALLYALADRITLLGLGADAARALGLDYRQTVALGLTVVAAITALVVVTVGALPFVGLVVPNVVSRFRGDNLARNLPMVALGGAGAVLAADILGRMLRHPYEVPAATVFAIAGAGIFLWLLHAAPKAAHG</sequence>
<evidence type="ECO:0000313" key="9">
    <source>
        <dbReference type="EMBL" id="KUF11080.1"/>
    </source>
</evidence>
<feature type="transmembrane region" description="Helical" evidence="8">
    <location>
        <begin position="216"/>
        <end position="240"/>
    </location>
</feature>
<comment type="subcellular location">
    <subcellularLocation>
        <location evidence="1">Cell membrane</location>
        <topology evidence="1">Multi-pass membrane protein</topology>
    </subcellularLocation>
</comment>
<dbReference type="STRING" id="1685382.AVJ23_08460"/>
<feature type="transmembrane region" description="Helical" evidence="8">
    <location>
        <begin position="130"/>
        <end position="151"/>
    </location>
</feature>
<dbReference type="PANTHER" id="PTHR30472">
    <property type="entry name" value="FERRIC ENTEROBACTIN TRANSPORT SYSTEM PERMEASE PROTEIN"/>
    <property type="match status" value="1"/>
</dbReference>
<evidence type="ECO:0000256" key="2">
    <source>
        <dbReference type="ARBA" id="ARBA00007935"/>
    </source>
</evidence>
<feature type="transmembrane region" description="Helical" evidence="8">
    <location>
        <begin position="78"/>
        <end position="97"/>
    </location>
</feature>
<evidence type="ECO:0000313" key="10">
    <source>
        <dbReference type="Proteomes" id="UP000054396"/>
    </source>
</evidence>
<dbReference type="Pfam" id="PF01032">
    <property type="entry name" value="FecCD"/>
    <property type="match status" value="1"/>
</dbReference>
<dbReference type="Proteomes" id="UP000054396">
    <property type="component" value="Unassembled WGS sequence"/>
</dbReference>
<dbReference type="GO" id="GO:0022857">
    <property type="term" value="F:transmembrane transporter activity"/>
    <property type="evidence" value="ECO:0007669"/>
    <property type="project" value="InterPro"/>
</dbReference>
<dbReference type="Gene3D" id="1.10.3470.10">
    <property type="entry name" value="ABC transporter involved in vitamin B12 uptake, BtuC"/>
    <property type="match status" value="1"/>
</dbReference>
<organism evidence="9 10">
    <name type="scientific">Pseudoponticoccus marisrubri</name>
    <dbReference type="NCBI Taxonomy" id="1685382"/>
    <lineage>
        <taxon>Bacteria</taxon>
        <taxon>Pseudomonadati</taxon>
        <taxon>Pseudomonadota</taxon>
        <taxon>Alphaproteobacteria</taxon>
        <taxon>Rhodobacterales</taxon>
        <taxon>Roseobacteraceae</taxon>
        <taxon>Pseudoponticoccus</taxon>
    </lineage>
</organism>
<dbReference type="EMBL" id="LPXO01000004">
    <property type="protein sequence ID" value="KUF11080.1"/>
    <property type="molecule type" value="Genomic_DNA"/>
</dbReference>
<keyword evidence="7 8" id="KW-0472">Membrane</keyword>
<feature type="transmembrane region" description="Helical" evidence="8">
    <location>
        <begin position="46"/>
        <end position="66"/>
    </location>
</feature>
<evidence type="ECO:0000256" key="8">
    <source>
        <dbReference type="SAM" id="Phobius"/>
    </source>
</evidence>
<evidence type="ECO:0000256" key="6">
    <source>
        <dbReference type="ARBA" id="ARBA00022989"/>
    </source>
</evidence>
<evidence type="ECO:0000256" key="3">
    <source>
        <dbReference type="ARBA" id="ARBA00022448"/>
    </source>
</evidence>
<gene>
    <name evidence="9" type="ORF">AVJ23_08460</name>
</gene>
<proteinExistence type="inferred from homology"/>
<dbReference type="AlphaFoldDB" id="A0A0W7WKS6"/>
<keyword evidence="4" id="KW-1003">Cell membrane</keyword>
<evidence type="ECO:0000256" key="1">
    <source>
        <dbReference type="ARBA" id="ARBA00004651"/>
    </source>
</evidence>
<dbReference type="GO" id="GO:0033214">
    <property type="term" value="P:siderophore-iron import into cell"/>
    <property type="evidence" value="ECO:0007669"/>
    <property type="project" value="TreeGrafter"/>
</dbReference>
<comment type="similarity">
    <text evidence="2">Belongs to the binding-protein-dependent transport system permease family. FecCD subfamily.</text>
</comment>
<evidence type="ECO:0000256" key="7">
    <source>
        <dbReference type="ARBA" id="ARBA00023136"/>
    </source>
</evidence>
<feature type="transmembrane region" description="Helical" evidence="8">
    <location>
        <begin position="177"/>
        <end position="195"/>
    </location>
</feature>
<keyword evidence="10" id="KW-1185">Reference proteome</keyword>
<keyword evidence="6 8" id="KW-1133">Transmembrane helix</keyword>
<dbReference type="SUPFAM" id="SSF81345">
    <property type="entry name" value="ABC transporter involved in vitamin B12 uptake, BtuC"/>
    <property type="match status" value="1"/>
</dbReference>
<accession>A0A0W7WKS6</accession>
<dbReference type="OrthoDB" id="9811975at2"/>
<dbReference type="PANTHER" id="PTHR30472:SF27">
    <property type="entry name" value="PETROBACTIN IMPORT SYSTEM PERMEASE PROTEIN YCLN"/>
    <property type="match status" value="1"/>
</dbReference>
<dbReference type="GO" id="GO:0005886">
    <property type="term" value="C:plasma membrane"/>
    <property type="evidence" value="ECO:0007669"/>
    <property type="project" value="UniProtKB-SubCell"/>
</dbReference>
<evidence type="ECO:0000256" key="5">
    <source>
        <dbReference type="ARBA" id="ARBA00022692"/>
    </source>
</evidence>
<keyword evidence="5 8" id="KW-0812">Transmembrane</keyword>
<keyword evidence="3" id="KW-0813">Transport</keyword>
<feature type="transmembrane region" description="Helical" evidence="8">
    <location>
        <begin position="289"/>
        <end position="308"/>
    </location>
</feature>
<dbReference type="RefSeq" id="WP_058861744.1">
    <property type="nucleotide sequence ID" value="NZ_LPXO01000004.1"/>
</dbReference>
<feature type="transmembrane region" description="Helical" evidence="8">
    <location>
        <begin position="260"/>
        <end position="277"/>
    </location>
</feature>
<reference evidence="9 10" key="1">
    <citation type="submission" date="2015-12" db="EMBL/GenBank/DDBJ databases">
        <authorList>
            <person name="Shamseldin A."/>
            <person name="Moawad H."/>
            <person name="Abd El-Rahim W.M."/>
            <person name="Sadowsky M.J."/>
        </authorList>
    </citation>
    <scope>NUCLEOTIDE SEQUENCE [LARGE SCALE GENOMIC DNA]</scope>
    <source>
        <strain evidence="9 10">SJ5A-1</strain>
    </source>
</reference>
<dbReference type="InterPro" id="IPR037294">
    <property type="entry name" value="ABC_BtuC-like"/>
</dbReference>